<accession>A0A6A3ZE35</accession>
<evidence type="ECO:0000313" key="3">
    <source>
        <dbReference type="Proteomes" id="UP000433483"/>
    </source>
</evidence>
<evidence type="ECO:0000313" key="1">
    <source>
        <dbReference type="EMBL" id="KAE9235144.1"/>
    </source>
</evidence>
<dbReference type="AlphaFoldDB" id="A0A6A3ZE35"/>
<dbReference type="EMBL" id="QXFY01000033">
    <property type="protein sequence ID" value="KAE9361095.1"/>
    <property type="molecule type" value="Genomic_DNA"/>
</dbReference>
<evidence type="ECO:0000313" key="4">
    <source>
        <dbReference type="Proteomes" id="UP000486351"/>
    </source>
</evidence>
<comment type="caution">
    <text evidence="1">The sequence shown here is derived from an EMBL/GenBank/DDBJ whole genome shotgun (WGS) entry which is preliminary data.</text>
</comment>
<name>A0A6A3ZE35_9STRA</name>
<protein>
    <submittedName>
        <fullName evidence="1">Uncharacterized protein</fullName>
    </submittedName>
</protein>
<proteinExistence type="predicted"/>
<dbReference type="Proteomes" id="UP000486351">
    <property type="component" value="Unassembled WGS sequence"/>
</dbReference>
<dbReference type="Proteomes" id="UP000433483">
    <property type="component" value="Unassembled WGS sequence"/>
</dbReference>
<dbReference type="EMBL" id="QXGB01000039">
    <property type="protein sequence ID" value="KAE9235144.1"/>
    <property type="molecule type" value="Genomic_DNA"/>
</dbReference>
<reference evidence="1 3" key="1">
    <citation type="submission" date="2018-08" db="EMBL/GenBank/DDBJ databases">
        <title>Genomic investigation of the strawberry pathogen Phytophthora fragariae indicates pathogenicity is determined by transcriptional variation in three key races.</title>
        <authorList>
            <person name="Adams T.M."/>
            <person name="Armitage A.D."/>
            <person name="Sobczyk M.K."/>
            <person name="Bates H.J."/>
            <person name="Dunwell J.M."/>
            <person name="Nellist C.F."/>
            <person name="Harrison R.J."/>
        </authorList>
    </citation>
    <scope>NUCLEOTIDE SEQUENCE [LARGE SCALE GENOMIC DNA]</scope>
    <source>
        <strain evidence="1 3">NOV-27</strain>
        <strain evidence="2 4">NOV-77</strain>
    </source>
</reference>
<organism evidence="1 3">
    <name type="scientific">Phytophthora fragariae</name>
    <dbReference type="NCBI Taxonomy" id="53985"/>
    <lineage>
        <taxon>Eukaryota</taxon>
        <taxon>Sar</taxon>
        <taxon>Stramenopiles</taxon>
        <taxon>Oomycota</taxon>
        <taxon>Peronosporomycetes</taxon>
        <taxon>Peronosporales</taxon>
        <taxon>Peronosporaceae</taxon>
        <taxon>Phytophthora</taxon>
    </lineage>
</organism>
<evidence type="ECO:0000313" key="2">
    <source>
        <dbReference type="EMBL" id="KAE9361095.1"/>
    </source>
</evidence>
<gene>
    <name evidence="1" type="ORF">PF005_g1559</name>
    <name evidence="2" type="ORF">PF008_g1325</name>
</gene>
<keyword evidence="3" id="KW-1185">Reference proteome</keyword>
<sequence>MYDVITVGHNQDEERERNRLEVVHDDALPAMIFLARFGHRLVVGLEFCSPPLTIGSWMFSADNLNALGAWMNVATGSKNFKYNTELHNFTFVSTIKSALPIDQVGLN</sequence>